<evidence type="ECO:0000256" key="1">
    <source>
        <dbReference type="SAM" id="Phobius"/>
    </source>
</evidence>
<dbReference type="EMBL" id="JAZDWU010000002">
    <property type="protein sequence ID" value="KAL0012275.1"/>
    <property type="molecule type" value="Genomic_DNA"/>
</dbReference>
<proteinExistence type="predicted"/>
<feature type="transmembrane region" description="Helical" evidence="1">
    <location>
        <begin position="139"/>
        <end position="158"/>
    </location>
</feature>
<keyword evidence="1" id="KW-0812">Transmembrane</keyword>
<keyword evidence="3" id="KW-1185">Reference proteome</keyword>
<keyword evidence="1" id="KW-1133">Transmembrane helix</keyword>
<reference evidence="2 3" key="1">
    <citation type="submission" date="2024-01" db="EMBL/GenBank/DDBJ databases">
        <title>A telomere-to-telomere, gap-free genome of sweet tea (Lithocarpus litseifolius).</title>
        <authorList>
            <person name="Zhou J."/>
        </authorList>
    </citation>
    <scope>NUCLEOTIDE SEQUENCE [LARGE SCALE GENOMIC DNA]</scope>
    <source>
        <strain evidence="2">Zhou-2022a</strain>
        <tissue evidence="2">Leaf</tissue>
    </source>
</reference>
<protein>
    <submittedName>
        <fullName evidence="2">Uncharacterized protein</fullName>
    </submittedName>
</protein>
<keyword evidence="1" id="KW-0472">Membrane</keyword>
<evidence type="ECO:0000313" key="2">
    <source>
        <dbReference type="EMBL" id="KAL0012275.1"/>
    </source>
</evidence>
<comment type="caution">
    <text evidence="2">The sequence shown here is derived from an EMBL/GenBank/DDBJ whole genome shotgun (WGS) entry which is preliminary data.</text>
</comment>
<dbReference type="Proteomes" id="UP001459277">
    <property type="component" value="Unassembled WGS sequence"/>
</dbReference>
<accession>A0AAW2DSH9</accession>
<dbReference type="AlphaFoldDB" id="A0AAW2DSH9"/>
<sequence length="171" mass="19278">MIKSTRNEAQSDAGEDNPVLSKTHFTLFSKVTVLKFLKPISENHKQNTNESHFPKNDDRACKFSKWLDTSVCCTRGAAATPIVIAKFNRLEHAAEVSNEESKQAHALAAAALERERVTKRKYERAKAARMISEEKAKKLTIALLVLGVMFLVLLILSTRLREVKIRQMCLP</sequence>
<organism evidence="2 3">
    <name type="scientific">Lithocarpus litseifolius</name>
    <dbReference type="NCBI Taxonomy" id="425828"/>
    <lineage>
        <taxon>Eukaryota</taxon>
        <taxon>Viridiplantae</taxon>
        <taxon>Streptophyta</taxon>
        <taxon>Embryophyta</taxon>
        <taxon>Tracheophyta</taxon>
        <taxon>Spermatophyta</taxon>
        <taxon>Magnoliopsida</taxon>
        <taxon>eudicotyledons</taxon>
        <taxon>Gunneridae</taxon>
        <taxon>Pentapetalae</taxon>
        <taxon>rosids</taxon>
        <taxon>fabids</taxon>
        <taxon>Fagales</taxon>
        <taxon>Fagaceae</taxon>
        <taxon>Lithocarpus</taxon>
    </lineage>
</organism>
<name>A0AAW2DSH9_9ROSI</name>
<evidence type="ECO:0000313" key="3">
    <source>
        <dbReference type="Proteomes" id="UP001459277"/>
    </source>
</evidence>
<gene>
    <name evidence="2" type="ORF">SO802_007383</name>
</gene>